<evidence type="ECO:0000256" key="5">
    <source>
        <dbReference type="ARBA" id="ARBA00022692"/>
    </source>
</evidence>
<dbReference type="SUPFAM" id="SSF56317">
    <property type="entry name" value="Carbon-nitrogen hydrolase"/>
    <property type="match status" value="1"/>
</dbReference>
<dbReference type="PANTHER" id="PTHR38686">
    <property type="entry name" value="APOLIPOPROTEIN N-ACYLTRANSFERASE"/>
    <property type="match status" value="1"/>
</dbReference>
<dbReference type="PROSITE" id="PS50263">
    <property type="entry name" value="CN_HYDROLASE"/>
    <property type="match status" value="1"/>
</dbReference>
<dbReference type="InterPro" id="IPR003010">
    <property type="entry name" value="C-N_Hydrolase"/>
</dbReference>
<dbReference type="InterPro" id="IPR004563">
    <property type="entry name" value="Apolipo_AcylTrfase"/>
</dbReference>
<feature type="transmembrane region" description="Helical" evidence="9">
    <location>
        <begin position="79"/>
        <end position="105"/>
    </location>
</feature>
<dbReference type="InterPro" id="IPR036526">
    <property type="entry name" value="C-N_Hydrolase_sf"/>
</dbReference>
<feature type="transmembrane region" description="Helical" evidence="9">
    <location>
        <begin position="27"/>
        <end position="43"/>
    </location>
</feature>
<comment type="catalytic activity">
    <reaction evidence="9">
        <text>N-terminal S-1,2-diacyl-sn-glyceryl-L-cysteinyl-[lipoprotein] + a glycerophospholipid = N-acyl-S-1,2-diacyl-sn-glyceryl-L-cysteinyl-[lipoprotein] + a 2-acyl-sn-glycero-3-phospholipid + H(+)</text>
        <dbReference type="Rhea" id="RHEA:48228"/>
        <dbReference type="Rhea" id="RHEA-COMP:14681"/>
        <dbReference type="Rhea" id="RHEA-COMP:14684"/>
        <dbReference type="ChEBI" id="CHEBI:15378"/>
        <dbReference type="ChEBI" id="CHEBI:136912"/>
        <dbReference type="ChEBI" id="CHEBI:140656"/>
        <dbReference type="ChEBI" id="CHEBI:140657"/>
        <dbReference type="ChEBI" id="CHEBI:140660"/>
        <dbReference type="EC" id="2.3.1.269"/>
    </reaction>
</comment>
<dbReference type="PANTHER" id="PTHR38686:SF1">
    <property type="entry name" value="APOLIPOPROTEIN N-ACYLTRANSFERASE"/>
    <property type="match status" value="1"/>
</dbReference>
<keyword evidence="7 9" id="KW-0472">Membrane</keyword>
<organism evidence="11 12">
    <name type="scientific">Candidatus Desulfovibrio trichonymphae</name>
    <dbReference type="NCBI Taxonomy" id="1725232"/>
    <lineage>
        <taxon>Bacteria</taxon>
        <taxon>Pseudomonadati</taxon>
        <taxon>Thermodesulfobacteriota</taxon>
        <taxon>Desulfovibrionia</taxon>
        <taxon>Desulfovibrionales</taxon>
        <taxon>Desulfovibrionaceae</taxon>
        <taxon>Desulfovibrio</taxon>
    </lineage>
</organism>
<dbReference type="CDD" id="cd07571">
    <property type="entry name" value="ALP_N-acyl_transferase"/>
    <property type="match status" value="1"/>
</dbReference>
<dbReference type="Pfam" id="PF20154">
    <property type="entry name" value="LNT_N"/>
    <property type="match status" value="1"/>
</dbReference>
<dbReference type="GO" id="GO:0016410">
    <property type="term" value="F:N-acyltransferase activity"/>
    <property type="evidence" value="ECO:0007669"/>
    <property type="project" value="UniProtKB-UniRule"/>
</dbReference>
<evidence type="ECO:0000256" key="1">
    <source>
        <dbReference type="ARBA" id="ARBA00004651"/>
    </source>
</evidence>
<dbReference type="Pfam" id="PF00795">
    <property type="entry name" value="CN_hydrolase"/>
    <property type="match status" value="1"/>
</dbReference>
<dbReference type="AlphaFoldDB" id="A0A1J1DQ09"/>
<dbReference type="GO" id="GO:0005886">
    <property type="term" value="C:plasma membrane"/>
    <property type="evidence" value="ECO:0007669"/>
    <property type="project" value="UniProtKB-SubCell"/>
</dbReference>
<dbReference type="InterPro" id="IPR045378">
    <property type="entry name" value="LNT_N"/>
</dbReference>
<comment type="subcellular location">
    <subcellularLocation>
        <location evidence="1 9">Cell membrane</location>
        <topology evidence="1 9">Multi-pass membrane protein</topology>
    </subcellularLocation>
</comment>
<keyword evidence="5 9" id="KW-0812">Transmembrane</keyword>
<reference evidence="11 12" key="1">
    <citation type="journal article" date="2017" name="ISME J.">
        <title>Genome of 'Ca. Desulfovibrio trichonymphae', an H2-oxidizing bacterium in a tripartite symbiotic system within a protist cell in the termite gut.</title>
        <authorList>
            <person name="Kuwahara H."/>
            <person name="Yuki M."/>
            <person name="Izawa K."/>
            <person name="Ohkuma M."/>
            <person name="Hongoh Y."/>
        </authorList>
    </citation>
    <scope>NUCLEOTIDE SEQUENCE [LARGE SCALE GENOMIC DNA]</scope>
    <source>
        <strain evidence="11 12">Rs-N31</strain>
    </source>
</reference>
<feature type="transmembrane region" description="Helical" evidence="9">
    <location>
        <begin position="481"/>
        <end position="500"/>
    </location>
</feature>
<evidence type="ECO:0000256" key="7">
    <source>
        <dbReference type="ARBA" id="ARBA00023136"/>
    </source>
</evidence>
<feature type="domain" description="CN hydrolase" evidence="10">
    <location>
        <begin position="221"/>
        <end position="468"/>
    </location>
</feature>
<gene>
    <name evidence="9 11" type="primary">lnt</name>
    <name evidence="11" type="ORF">RSDT_0417</name>
</gene>
<comment type="pathway">
    <text evidence="9">Protein modification; lipoprotein biosynthesis (N-acyl transfer).</text>
</comment>
<evidence type="ECO:0000313" key="11">
    <source>
        <dbReference type="EMBL" id="BAV91929.1"/>
    </source>
</evidence>
<dbReference type="EMBL" id="AP017368">
    <property type="protein sequence ID" value="BAV91929.1"/>
    <property type="molecule type" value="Genomic_DNA"/>
</dbReference>
<evidence type="ECO:0000256" key="8">
    <source>
        <dbReference type="ARBA" id="ARBA00023315"/>
    </source>
</evidence>
<dbReference type="KEGG" id="dtr:RSDT_0417"/>
<dbReference type="EC" id="2.3.1.269" evidence="9"/>
<evidence type="ECO:0000256" key="9">
    <source>
        <dbReference type="HAMAP-Rule" id="MF_01148"/>
    </source>
</evidence>
<comment type="function">
    <text evidence="9">Catalyzes the phospholipid dependent N-acylation of the N-terminal cysteine of apolipoprotein, the last step in lipoprotein maturation.</text>
</comment>
<name>A0A1J1DQ09_9BACT</name>
<evidence type="ECO:0000256" key="6">
    <source>
        <dbReference type="ARBA" id="ARBA00022989"/>
    </source>
</evidence>
<feature type="transmembrane region" description="Helical" evidence="9">
    <location>
        <begin position="157"/>
        <end position="175"/>
    </location>
</feature>
<keyword evidence="8 9" id="KW-0012">Acyltransferase</keyword>
<feature type="transmembrane region" description="Helical" evidence="9">
    <location>
        <begin position="182"/>
        <end position="199"/>
    </location>
</feature>
<evidence type="ECO:0000256" key="3">
    <source>
        <dbReference type="ARBA" id="ARBA00022475"/>
    </source>
</evidence>
<proteinExistence type="inferred from homology"/>
<dbReference type="Gene3D" id="3.60.110.10">
    <property type="entry name" value="Carbon-nitrogen hydrolase"/>
    <property type="match status" value="1"/>
</dbReference>
<keyword evidence="4 9" id="KW-0808">Transferase</keyword>
<comment type="similarity">
    <text evidence="2 9">Belongs to the CN hydrolase family. Apolipoprotein N-acyltransferase subfamily.</text>
</comment>
<evidence type="ECO:0000256" key="4">
    <source>
        <dbReference type="ARBA" id="ARBA00022679"/>
    </source>
</evidence>
<evidence type="ECO:0000313" key="12">
    <source>
        <dbReference type="Proteomes" id="UP000242645"/>
    </source>
</evidence>
<dbReference type="Proteomes" id="UP000242645">
    <property type="component" value="Chromosome"/>
</dbReference>
<keyword evidence="12" id="KW-1185">Reference proteome</keyword>
<dbReference type="GO" id="GO:0042158">
    <property type="term" value="P:lipoprotein biosynthetic process"/>
    <property type="evidence" value="ECO:0007669"/>
    <property type="project" value="UniProtKB-UniRule"/>
</dbReference>
<keyword evidence="6 9" id="KW-1133">Transmembrane helix</keyword>
<sequence length="506" mass="54941">MFFVGLVGALAVWLGFPNDLINLPPLALLWPVALALLGMNAQTPSAALRAGWLLGLAGSTAALYWLALPVHNIGNLPWILALPCAVFIAACLSAANGVFSLAAYVLRERPPFCLAALLAFVWYLLEFFAAHLLGFPWLPLAGALAVCPVLVQGADILGAYALGGLWVFIALLCLFCRADKRCLALGLAGALAVLSYGTYRLNETPFLPNPTGPESFATLFVEGNIDQNQKWVPAFQRATVDAYLNLTNNALTACPEEKPLIVWPETALPFFFEKSLAHASRVRELARASGCPLLFGAPGAGQRGNGELLVFNRAFLLSPEGDTIGWYDKEHLVPFGEHLPAWLHFDFLQKLLQGVGVYEQGSSSAPLRHGALALGMLICYEGIFPWLADARVKDGANIFADISNDAWFGRTPAALQHLYLTALRAIEQNRWILRGTNTGISAVVDTRGRLTLRGEQFTAGALFARARLVAVQSPYHTFKPWIFPSALLLFCTLLVFGRSARVAHTF</sequence>
<accession>A0A1J1DQ09</accession>
<keyword evidence="3 9" id="KW-1003">Cell membrane</keyword>
<feature type="transmembrane region" description="Helical" evidence="9">
    <location>
        <begin position="50"/>
        <end position="67"/>
    </location>
</feature>
<evidence type="ECO:0000259" key="10">
    <source>
        <dbReference type="PROSITE" id="PS50263"/>
    </source>
</evidence>
<dbReference type="NCBIfam" id="TIGR00546">
    <property type="entry name" value="lnt"/>
    <property type="match status" value="1"/>
</dbReference>
<evidence type="ECO:0000256" key="2">
    <source>
        <dbReference type="ARBA" id="ARBA00010065"/>
    </source>
</evidence>
<protein>
    <recommendedName>
        <fullName evidence="9">Apolipoprotein N-acyltransferase</fullName>
        <shortName evidence="9">ALP N-acyltransferase</shortName>
        <ecNumber evidence="9">2.3.1.269</ecNumber>
    </recommendedName>
</protein>
<dbReference type="UniPathway" id="UPA00666"/>
<keyword evidence="11" id="KW-0449">Lipoprotein</keyword>
<feature type="transmembrane region" description="Helical" evidence="9">
    <location>
        <begin position="112"/>
        <end position="137"/>
    </location>
</feature>
<dbReference type="HAMAP" id="MF_01148">
    <property type="entry name" value="Lnt"/>
    <property type="match status" value="1"/>
</dbReference>